<dbReference type="Gene3D" id="3.40.640.10">
    <property type="entry name" value="Type I PLP-dependent aspartate aminotransferase-like (Major domain)"/>
    <property type="match status" value="1"/>
</dbReference>
<comment type="caution">
    <text evidence="5">The sequence shown here is derived from an EMBL/GenBank/DDBJ whole genome shotgun (WGS) entry which is preliminary data.</text>
</comment>
<name>A0A5M9HZQ6_9FIRM</name>
<keyword evidence="5" id="KW-0808">Transferase</keyword>
<dbReference type="GO" id="GO:0006520">
    <property type="term" value="P:amino acid metabolic process"/>
    <property type="evidence" value="ECO:0007669"/>
    <property type="project" value="InterPro"/>
</dbReference>
<dbReference type="Pfam" id="PF01212">
    <property type="entry name" value="Beta_elim_lyase"/>
    <property type="match status" value="1"/>
</dbReference>
<dbReference type="SUPFAM" id="SSF53383">
    <property type="entry name" value="PLP-dependent transferases"/>
    <property type="match status" value="1"/>
</dbReference>
<sequence>MLYFENDYSEGAHEEVLKRLTETNMEQLPGYGTDRYTASAKEKICAACGCPDAEVYLLTGGTQTNQIVISSMLDSHEGVIAAETGHVGTHEAGAIEWTGHKVLTLPQTDGKISASDLEEYLSTFYGDENHEHMVFPGMVYISHPTEYGTLYTKGELAELSAVCSEYRIPLYLDGARLGYALAAADTDVTLQDVAEYCDVFYIGGTKVGALCGEAVVFPKENTPFHFVTKVKQRGALLAKGRLTGVQFDALFTDDLYLKIGKNAIDTANELKRALREKGYEFFIDSPTNQIFVVLEDAQMDRLKEYVVFSYWEKKDDTHTVVRFATSWATKMEDVKKLAALL</sequence>
<dbReference type="GO" id="GO:0008483">
    <property type="term" value="F:transaminase activity"/>
    <property type="evidence" value="ECO:0007669"/>
    <property type="project" value="UniProtKB-KW"/>
</dbReference>
<protein>
    <submittedName>
        <fullName evidence="5">Aminotransferase class I/II-fold pyridoxal phosphate-dependent enzyme</fullName>
    </submittedName>
</protein>
<dbReference type="PANTHER" id="PTHR48097:SF5">
    <property type="entry name" value="LOW SPECIFICITY L-THREONINE ALDOLASE"/>
    <property type="match status" value="1"/>
</dbReference>
<dbReference type="EMBL" id="VMSO01000002">
    <property type="protein sequence ID" value="KAA8502390.1"/>
    <property type="molecule type" value="Genomic_DNA"/>
</dbReference>
<dbReference type="PANTHER" id="PTHR48097">
    <property type="entry name" value="L-THREONINE ALDOLASE-RELATED"/>
    <property type="match status" value="1"/>
</dbReference>
<gene>
    <name evidence="5" type="ORF">FNY66_01770</name>
</gene>
<evidence type="ECO:0000256" key="2">
    <source>
        <dbReference type="ARBA" id="ARBA00006966"/>
    </source>
</evidence>
<dbReference type="InterPro" id="IPR015421">
    <property type="entry name" value="PyrdxlP-dep_Trfase_major"/>
</dbReference>
<evidence type="ECO:0000256" key="3">
    <source>
        <dbReference type="ARBA" id="ARBA00022898"/>
    </source>
</evidence>
<keyword evidence="3" id="KW-0663">Pyridoxal phosphate</keyword>
<evidence type="ECO:0000259" key="4">
    <source>
        <dbReference type="Pfam" id="PF01212"/>
    </source>
</evidence>
<dbReference type="OrthoDB" id="9774495at2"/>
<comment type="similarity">
    <text evidence="2">Belongs to the threonine aldolase family.</text>
</comment>
<dbReference type="InterPro" id="IPR001597">
    <property type="entry name" value="ArAA_b-elim_lyase/Thr_aldolase"/>
</dbReference>
<dbReference type="InterPro" id="IPR015424">
    <property type="entry name" value="PyrdxlP-dep_Trfase"/>
</dbReference>
<organism evidence="5 6">
    <name type="scientific">Mediterraneibacter catenae</name>
    <dbReference type="NCBI Taxonomy" id="2594882"/>
    <lineage>
        <taxon>Bacteria</taxon>
        <taxon>Bacillati</taxon>
        <taxon>Bacillota</taxon>
        <taxon>Clostridia</taxon>
        <taxon>Lachnospirales</taxon>
        <taxon>Lachnospiraceae</taxon>
        <taxon>Mediterraneibacter</taxon>
    </lineage>
</organism>
<dbReference type="AlphaFoldDB" id="A0A5M9HZQ6"/>
<keyword evidence="6" id="KW-1185">Reference proteome</keyword>
<reference evidence="5" key="1">
    <citation type="submission" date="2019-07" db="EMBL/GenBank/DDBJ databases">
        <authorList>
            <person name="Wongkuna S."/>
            <person name="Scaria J."/>
        </authorList>
    </citation>
    <scope>NUCLEOTIDE SEQUENCE [LARGE SCALE GENOMIC DNA]</scope>
    <source>
        <strain evidence="5">SW178</strain>
    </source>
</reference>
<dbReference type="Proteomes" id="UP000322025">
    <property type="component" value="Unassembled WGS sequence"/>
</dbReference>
<feature type="domain" description="Aromatic amino acid beta-eliminating lyase/threonine aldolase" evidence="4">
    <location>
        <begin position="19"/>
        <end position="277"/>
    </location>
</feature>
<keyword evidence="5" id="KW-0032">Aminotransferase</keyword>
<evidence type="ECO:0000256" key="1">
    <source>
        <dbReference type="ARBA" id="ARBA00001933"/>
    </source>
</evidence>
<dbReference type="Gene3D" id="3.90.1150.10">
    <property type="entry name" value="Aspartate Aminotransferase, domain 1"/>
    <property type="match status" value="1"/>
</dbReference>
<comment type="cofactor">
    <cofactor evidence="1">
        <name>pyridoxal 5'-phosphate</name>
        <dbReference type="ChEBI" id="CHEBI:597326"/>
    </cofactor>
</comment>
<proteinExistence type="inferred from homology"/>
<evidence type="ECO:0000313" key="6">
    <source>
        <dbReference type="Proteomes" id="UP000322025"/>
    </source>
</evidence>
<dbReference type="GO" id="GO:0016829">
    <property type="term" value="F:lyase activity"/>
    <property type="evidence" value="ECO:0007669"/>
    <property type="project" value="InterPro"/>
</dbReference>
<dbReference type="RefSeq" id="WP_150310122.1">
    <property type="nucleotide sequence ID" value="NZ_VMSO01000002.1"/>
</dbReference>
<dbReference type="InterPro" id="IPR015422">
    <property type="entry name" value="PyrdxlP-dep_Trfase_small"/>
</dbReference>
<accession>A0A5M9HZQ6</accession>
<evidence type="ECO:0000313" key="5">
    <source>
        <dbReference type="EMBL" id="KAA8502390.1"/>
    </source>
</evidence>